<organism evidence="2 3">
    <name type="scientific">Brassica napus</name>
    <name type="common">Rape</name>
    <dbReference type="NCBI Taxonomy" id="3708"/>
    <lineage>
        <taxon>Eukaryota</taxon>
        <taxon>Viridiplantae</taxon>
        <taxon>Streptophyta</taxon>
        <taxon>Embryophyta</taxon>
        <taxon>Tracheophyta</taxon>
        <taxon>Spermatophyta</taxon>
        <taxon>Magnoliopsida</taxon>
        <taxon>eudicotyledons</taxon>
        <taxon>Gunneridae</taxon>
        <taxon>Pentapetalae</taxon>
        <taxon>rosids</taxon>
        <taxon>malvids</taxon>
        <taxon>Brassicales</taxon>
        <taxon>Brassicaceae</taxon>
        <taxon>Brassiceae</taxon>
        <taxon>Brassica</taxon>
    </lineage>
</organism>
<dbReference type="Proteomes" id="UP000028999">
    <property type="component" value="Unassembled WGS sequence"/>
</dbReference>
<dbReference type="Gramene" id="CDY41413">
    <property type="protein sequence ID" value="CDY41413"/>
    <property type="gene ID" value="GSBRNA2T00073001001"/>
</dbReference>
<sequence length="54" mass="6528">MSNWRRQKPRNNNNNNYNHHHHQQRGTTMTQSPKPPLVINLFRFSRLGLRCCLD</sequence>
<reference evidence="2 3" key="1">
    <citation type="journal article" date="2014" name="Science">
        <title>Plant genetics. Early allopolyploid evolution in the post-Neolithic Brassica napus oilseed genome.</title>
        <authorList>
            <person name="Chalhoub B."/>
            <person name="Denoeud F."/>
            <person name="Liu S."/>
            <person name="Parkin I.A."/>
            <person name="Tang H."/>
            <person name="Wang X."/>
            <person name="Chiquet J."/>
            <person name="Belcram H."/>
            <person name="Tong C."/>
            <person name="Samans B."/>
            <person name="Correa M."/>
            <person name="Da Silva C."/>
            <person name="Just J."/>
            <person name="Falentin C."/>
            <person name="Koh C.S."/>
            <person name="Le Clainche I."/>
            <person name="Bernard M."/>
            <person name="Bento P."/>
            <person name="Noel B."/>
            <person name="Labadie K."/>
            <person name="Alberti A."/>
            <person name="Charles M."/>
            <person name="Arnaud D."/>
            <person name="Guo H."/>
            <person name="Daviaud C."/>
            <person name="Alamery S."/>
            <person name="Jabbari K."/>
            <person name="Zhao M."/>
            <person name="Edger P.P."/>
            <person name="Chelaifa H."/>
            <person name="Tack D."/>
            <person name="Lassalle G."/>
            <person name="Mestiri I."/>
            <person name="Schnel N."/>
            <person name="Le Paslier M.C."/>
            <person name="Fan G."/>
            <person name="Renault V."/>
            <person name="Bayer P.E."/>
            <person name="Golicz A.A."/>
            <person name="Manoli S."/>
            <person name="Lee T.H."/>
            <person name="Thi V.H."/>
            <person name="Chalabi S."/>
            <person name="Hu Q."/>
            <person name="Fan C."/>
            <person name="Tollenaere R."/>
            <person name="Lu Y."/>
            <person name="Battail C."/>
            <person name="Shen J."/>
            <person name="Sidebottom C.H."/>
            <person name="Wang X."/>
            <person name="Canaguier A."/>
            <person name="Chauveau A."/>
            <person name="Berard A."/>
            <person name="Deniot G."/>
            <person name="Guan M."/>
            <person name="Liu Z."/>
            <person name="Sun F."/>
            <person name="Lim Y.P."/>
            <person name="Lyons E."/>
            <person name="Town C.D."/>
            <person name="Bancroft I."/>
            <person name="Wang X."/>
            <person name="Meng J."/>
            <person name="Ma J."/>
            <person name="Pires J.C."/>
            <person name="King G.J."/>
            <person name="Brunel D."/>
            <person name="Delourme R."/>
            <person name="Renard M."/>
            <person name="Aury J.M."/>
            <person name="Adams K.L."/>
            <person name="Batley J."/>
            <person name="Snowdon R.J."/>
            <person name="Tost J."/>
            <person name="Edwards D."/>
            <person name="Zhou Y."/>
            <person name="Hua W."/>
            <person name="Sharpe A.G."/>
            <person name="Paterson A.H."/>
            <person name="Guan C."/>
            <person name="Wincker P."/>
        </authorList>
    </citation>
    <scope>NUCLEOTIDE SEQUENCE [LARGE SCALE GENOMIC DNA]</scope>
    <source>
        <strain evidence="3">cv. Darmor-bzh</strain>
    </source>
</reference>
<evidence type="ECO:0000313" key="2">
    <source>
        <dbReference type="EMBL" id="CDY41413.1"/>
    </source>
</evidence>
<evidence type="ECO:0000313" key="3">
    <source>
        <dbReference type="Proteomes" id="UP000028999"/>
    </source>
</evidence>
<keyword evidence="3" id="KW-1185">Reference proteome</keyword>
<dbReference type="EMBL" id="LK032497">
    <property type="protein sequence ID" value="CDY41413.1"/>
    <property type="molecule type" value="Genomic_DNA"/>
</dbReference>
<dbReference type="AlphaFoldDB" id="A0A078HXD7"/>
<dbReference type="PaxDb" id="3708-A0A078HXD7"/>
<proteinExistence type="predicted"/>
<protein>
    <submittedName>
        <fullName evidence="2">BnaCnng10490D protein</fullName>
    </submittedName>
</protein>
<evidence type="ECO:0000256" key="1">
    <source>
        <dbReference type="SAM" id="MobiDB-lite"/>
    </source>
</evidence>
<accession>A0A078HXD7</accession>
<gene>
    <name evidence="2" type="primary">BnaCnng10490D</name>
    <name evidence="2" type="ORF">GSBRNA2T00073001001</name>
</gene>
<feature type="region of interest" description="Disordered" evidence="1">
    <location>
        <begin position="1"/>
        <end position="35"/>
    </location>
</feature>
<name>A0A078HXD7_BRANA</name>
<dbReference type="STRING" id="3708.A0A078HXD7"/>